<evidence type="ECO:0000313" key="3">
    <source>
        <dbReference type="EMBL" id="MDI9232511.1"/>
    </source>
</evidence>
<feature type="signal peptide" evidence="2">
    <location>
        <begin position="1"/>
        <end position="29"/>
    </location>
</feature>
<sequence length="69" mass="7481">MSMIHKALMALSLLSVLSGCGLTSSQAVYDEIRAQERAKAVGTSVPPGTGLPRYDQYQKERSQLAPESR</sequence>
<keyword evidence="2" id="KW-0732">Signal</keyword>
<evidence type="ECO:0000256" key="2">
    <source>
        <dbReference type="SAM" id="SignalP"/>
    </source>
</evidence>
<feature type="region of interest" description="Disordered" evidence="1">
    <location>
        <begin position="37"/>
        <end position="69"/>
    </location>
</feature>
<protein>
    <recommendedName>
        <fullName evidence="5">Lipoprotein</fullName>
    </recommendedName>
</protein>
<reference evidence="3" key="1">
    <citation type="submission" date="2023-05" db="EMBL/GenBank/DDBJ databases">
        <title>Limnohabitans sp. strain HM2-2 Genome sequencing and assembly.</title>
        <authorList>
            <person name="Jung Y."/>
        </authorList>
    </citation>
    <scope>NUCLEOTIDE SEQUENCE</scope>
    <source>
        <strain evidence="3">HM2-2</strain>
    </source>
</reference>
<name>A0ABT6X322_9BURK</name>
<evidence type="ECO:0000313" key="4">
    <source>
        <dbReference type="Proteomes" id="UP001431902"/>
    </source>
</evidence>
<comment type="caution">
    <text evidence="3">The sequence shown here is derived from an EMBL/GenBank/DDBJ whole genome shotgun (WGS) entry which is preliminary data.</text>
</comment>
<feature type="compositionally biased region" description="Basic and acidic residues" evidence="1">
    <location>
        <begin position="56"/>
        <end position="69"/>
    </location>
</feature>
<gene>
    <name evidence="3" type="ORF">QLQ16_01520</name>
</gene>
<keyword evidence="4" id="KW-1185">Reference proteome</keyword>
<dbReference type="Proteomes" id="UP001431902">
    <property type="component" value="Unassembled WGS sequence"/>
</dbReference>
<organism evidence="3 4">
    <name type="scientific">Limnohabitans lacus</name>
    <dbReference type="NCBI Taxonomy" id="3045173"/>
    <lineage>
        <taxon>Bacteria</taxon>
        <taxon>Pseudomonadati</taxon>
        <taxon>Pseudomonadota</taxon>
        <taxon>Betaproteobacteria</taxon>
        <taxon>Burkholderiales</taxon>
        <taxon>Comamonadaceae</taxon>
        <taxon>Limnohabitans</taxon>
    </lineage>
</organism>
<accession>A0ABT6X322</accession>
<proteinExistence type="predicted"/>
<dbReference type="EMBL" id="JASGBH010000001">
    <property type="protein sequence ID" value="MDI9232511.1"/>
    <property type="molecule type" value="Genomic_DNA"/>
</dbReference>
<evidence type="ECO:0000256" key="1">
    <source>
        <dbReference type="SAM" id="MobiDB-lite"/>
    </source>
</evidence>
<feature type="chain" id="PRO_5045644094" description="Lipoprotein" evidence="2">
    <location>
        <begin position="30"/>
        <end position="69"/>
    </location>
</feature>
<evidence type="ECO:0008006" key="5">
    <source>
        <dbReference type="Google" id="ProtNLM"/>
    </source>
</evidence>
<dbReference type="PROSITE" id="PS51257">
    <property type="entry name" value="PROKAR_LIPOPROTEIN"/>
    <property type="match status" value="1"/>
</dbReference>